<dbReference type="Gene3D" id="3.40.1280.10">
    <property type="match status" value="1"/>
</dbReference>
<comment type="similarity">
    <text evidence="1">Belongs to the class IV-like SAM-binding methyltransferase superfamily.</text>
</comment>
<name>A0A448YHK0_BRENA</name>
<dbReference type="EMBL" id="CAACVR010000004">
    <property type="protein sequence ID" value="VEU20399.1"/>
    <property type="molecule type" value="Genomic_DNA"/>
</dbReference>
<dbReference type="SUPFAM" id="SSF75217">
    <property type="entry name" value="alpha/beta knot"/>
    <property type="match status" value="1"/>
</dbReference>
<evidence type="ECO:0000256" key="1">
    <source>
        <dbReference type="ARBA" id="ARBA00009841"/>
    </source>
</evidence>
<sequence length="346" mass="38681">MPDSHNDEESKTVIDVSSKRYSLCIPTSCVSRTNCRSLEQVTFTAYQIAKAACTFNVSEVIVLQVPAEDVGEAVSSGKLRFTEEVPNKDGYRPDSLLLASLLQYFVTPPYLVNFIFSSAQINKRYFEVAKKLPKISTLPFMQANSGHGTKKYREGMSISKAKSTRQKTKTGKVRKIRKQDKMTKYVNVGSAKLFELQDEIPTNARVTVDLKKQKIVSPLEAYGCMGTNNSYGYQVRIAKNLPAVFTESGYPEGYEKAIFASSGEYYGSSKADTYKDKIEELDRIDQNGNFLLIVSRWKELEGSFNESGIEGTPEQMLDGWIDIPSKSRCEDGCLIAFSRLALRGSN</sequence>
<dbReference type="InParanoid" id="A0A448YHK0"/>
<proteinExistence type="inferred from homology"/>
<evidence type="ECO:0000313" key="3">
    <source>
        <dbReference type="Proteomes" id="UP000290900"/>
    </source>
</evidence>
<dbReference type="PANTHER" id="PTHR12150:SF13">
    <property type="entry name" value="METHYLTRANSFERASE C9ORF114-RELATED"/>
    <property type="match status" value="1"/>
</dbReference>
<dbReference type="InterPro" id="IPR029026">
    <property type="entry name" value="tRNA_m1G_MTases_N"/>
</dbReference>
<organism evidence="2 3">
    <name type="scientific">Brettanomyces naardenensis</name>
    <name type="common">Yeast</name>
    <dbReference type="NCBI Taxonomy" id="13370"/>
    <lineage>
        <taxon>Eukaryota</taxon>
        <taxon>Fungi</taxon>
        <taxon>Dikarya</taxon>
        <taxon>Ascomycota</taxon>
        <taxon>Saccharomycotina</taxon>
        <taxon>Pichiomycetes</taxon>
        <taxon>Pichiales</taxon>
        <taxon>Pichiaceae</taxon>
        <taxon>Brettanomyces</taxon>
    </lineage>
</organism>
<gene>
    <name evidence="2" type="ORF">BRENAR_LOCUS1134</name>
</gene>
<evidence type="ECO:0000313" key="2">
    <source>
        <dbReference type="EMBL" id="VEU20399.1"/>
    </source>
</evidence>
<keyword evidence="3" id="KW-1185">Reference proteome</keyword>
<dbReference type="AlphaFoldDB" id="A0A448YHK0"/>
<dbReference type="Pfam" id="PF02598">
    <property type="entry name" value="Methyltrn_RNA_3"/>
    <property type="match status" value="1"/>
</dbReference>
<dbReference type="InterPro" id="IPR003750">
    <property type="entry name" value="Put_MeTrfase-C9orf114-like"/>
</dbReference>
<dbReference type="FunCoup" id="A0A448YHK0">
    <property type="interactions" value="956"/>
</dbReference>
<dbReference type="STRING" id="13370.A0A448YHK0"/>
<dbReference type="CDD" id="cd18086">
    <property type="entry name" value="HsC9orf114-like"/>
    <property type="match status" value="1"/>
</dbReference>
<accession>A0A448YHK0</accession>
<reference evidence="2 3" key="1">
    <citation type="submission" date="2018-12" db="EMBL/GenBank/DDBJ databases">
        <authorList>
            <person name="Tiukova I."/>
            <person name="Dainat J."/>
        </authorList>
    </citation>
    <scope>NUCLEOTIDE SEQUENCE [LARGE SCALE GENOMIC DNA]</scope>
</reference>
<dbReference type="OrthoDB" id="361029at2759"/>
<dbReference type="PANTHER" id="PTHR12150">
    <property type="entry name" value="CLASS IV SAM-BINDING METHYLTRANSFERASE-RELATED"/>
    <property type="match status" value="1"/>
</dbReference>
<dbReference type="InterPro" id="IPR029028">
    <property type="entry name" value="Alpha/beta_knot_MTases"/>
</dbReference>
<protein>
    <submittedName>
        <fullName evidence="2">DEKNAAC101365</fullName>
    </submittedName>
</protein>
<dbReference type="Proteomes" id="UP000290900">
    <property type="component" value="Unassembled WGS sequence"/>
</dbReference>